<evidence type="ECO:0000256" key="3">
    <source>
        <dbReference type="ARBA" id="ARBA00023134"/>
    </source>
</evidence>
<dbReference type="SUPFAM" id="SSF52540">
    <property type="entry name" value="P-loop containing nucleoside triphosphate hydrolases"/>
    <property type="match status" value="2"/>
</dbReference>
<organism evidence="6 7">
    <name type="scientific">Seriola dumerili</name>
    <name type="common">Greater amberjack</name>
    <name type="synonym">Caranx dumerili</name>
    <dbReference type="NCBI Taxonomy" id="41447"/>
    <lineage>
        <taxon>Eukaryota</taxon>
        <taxon>Metazoa</taxon>
        <taxon>Chordata</taxon>
        <taxon>Craniata</taxon>
        <taxon>Vertebrata</taxon>
        <taxon>Euteleostomi</taxon>
        <taxon>Actinopterygii</taxon>
        <taxon>Neopterygii</taxon>
        <taxon>Teleostei</taxon>
        <taxon>Neoteleostei</taxon>
        <taxon>Acanthomorphata</taxon>
        <taxon>Carangaria</taxon>
        <taxon>Carangiformes</taxon>
        <taxon>Carangidae</taxon>
        <taxon>Seriola</taxon>
    </lineage>
</organism>
<keyword evidence="3" id="KW-0342">GTP-binding</keyword>
<evidence type="ECO:0000259" key="5">
    <source>
        <dbReference type="PROSITE" id="PS51720"/>
    </source>
</evidence>
<evidence type="ECO:0000313" key="6">
    <source>
        <dbReference type="Ensembl" id="ENSSDUP00000022849.1"/>
    </source>
</evidence>
<feature type="region of interest" description="Disordered" evidence="4">
    <location>
        <begin position="574"/>
        <end position="692"/>
    </location>
</feature>
<feature type="region of interest" description="Disordered" evidence="4">
    <location>
        <begin position="883"/>
        <end position="922"/>
    </location>
</feature>
<accession>A0A3B4UWU5</accession>
<dbReference type="AlphaFoldDB" id="A0A3B4UWU5"/>
<dbReference type="InterPro" id="IPR045058">
    <property type="entry name" value="GIMA/IAN/Toc"/>
</dbReference>
<dbReference type="InterPro" id="IPR027417">
    <property type="entry name" value="P-loop_NTPase"/>
</dbReference>
<feature type="compositionally biased region" description="Basic and acidic residues" evidence="4">
    <location>
        <begin position="945"/>
        <end position="993"/>
    </location>
</feature>
<dbReference type="GO" id="GO:0005525">
    <property type="term" value="F:GTP binding"/>
    <property type="evidence" value="ECO:0007669"/>
    <property type="project" value="UniProtKB-KW"/>
</dbReference>
<feature type="region of interest" description="Disordered" evidence="4">
    <location>
        <begin position="937"/>
        <end position="1038"/>
    </location>
</feature>
<dbReference type="InterPro" id="IPR006703">
    <property type="entry name" value="G_AIG1"/>
</dbReference>
<proteinExistence type="inferred from homology"/>
<evidence type="ECO:0000256" key="4">
    <source>
        <dbReference type="SAM" id="MobiDB-lite"/>
    </source>
</evidence>
<feature type="region of interest" description="Disordered" evidence="4">
    <location>
        <begin position="718"/>
        <end position="743"/>
    </location>
</feature>
<dbReference type="PANTHER" id="PTHR10903">
    <property type="entry name" value="GTPASE, IMAP FAMILY MEMBER-RELATED"/>
    <property type="match status" value="1"/>
</dbReference>
<feature type="domain" description="AIG1-type G" evidence="5">
    <location>
        <begin position="121"/>
        <end position="313"/>
    </location>
</feature>
<keyword evidence="2" id="KW-0547">Nucleotide-binding</keyword>
<feature type="domain" description="AIG1-type G" evidence="5">
    <location>
        <begin position="349"/>
        <end position="552"/>
    </location>
</feature>
<dbReference type="Ensembl" id="ENSSDUT00000023266.1">
    <property type="protein sequence ID" value="ENSSDUP00000022849.1"/>
    <property type="gene ID" value="ENSSDUG00000016624.1"/>
</dbReference>
<dbReference type="OMA" id="ECEASAF"/>
<comment type="similarity">
    <text evidence="1">Belongs to the TRAFAC class TrmE-Era-EngA-EngB-Septin-like GTPase superfamily. AIG1/Toc34/Toc159-like paraseptin GTPase family. IAN subfamily.</text>
</comment>
<feature type="compositionally biased region" description="Acidic residues" evidence="4">
    <location>
        <begin position="999"/>
        <end position="1009"/>
    </location>
</feature>
<dbReference type="Gene3D" id="3.40.50.300">
    <property type="entry name" value="P-loop containing nucleotide triphosphate hydrolases"/>
    <property type="match status" value="3"/>
</dbReference>
<protein>
    <recommendedName>
        <fullName evidence="5">AIG1-type G domain-containing protein</fullName>
    </recommendedName>
</protein>
<dbReference type="CDD" id="cd01852">
    <property type="entry name" value="AIG1"/>
    <property type="match status" value="1"/>
</dbReference>
<evidence type="ECO:0000313" key="7">
    <source>
        <dbReference type="Proteomes" id="UP000261420"/>
    </source>
</evidence>
<name>A0A3B4UWU5_SERDU</name>
<sequence>MFSLSVEAVREEVKKCETLCSPGPNVLLLLVKPSDFTEENRRTLKFILSLFGPDAFKHSMVVMTEKRGTQHTVNQLLQDCGGRLYNMFEDKHQLLMEKIENIVRENKETFLTFSEEPEHMKPALNLVLCGRRGAGKTSAAEAILGQTELHSVSSSSECVKHQGEVRGHQVSLVDLPALYGTPQEEVMKESLRCISLCDPEGVHAFILVLPVGPLTDEDKGELETIQNSFSSPVNDFTMILFTVESDPAAPAVVDFIRKSRDIQELLQSCGGRSVVVNIKDKQQISEVLDSLEKKRLDKEKPSSYTTETFALAQIGKIIKQEKHIITLQTELENWRPKGKISCDDKNQSPECLRIVLIGKTGNGKSATGNTILGRKEFKAESCQTSVTKYCQKAQSEVDGRPVVVVDTPGLFDNSLSHEQVNEEMVKCISLLAPGPHVFLLVLQIGRLTPEEKETLKLIKKVFGKNSGEFTIILFTRGDSLEQEELSIEEYIKNKCDDSFKKLISDCGGRCHVFNNYDKHNRTQVSELINKIDTMLKRNRGSCYTNEMLQEAEAAIQKEVKKILKEKEEEMKREREELERKHEEEKEDMKRRMEEERAKTEQERKLRDEQLKEMQEKIKKEREQTQKEQEKREEEDRKKKQQEETQRQEWEQKIKDLKSKIKSESESKEIFDRKLKETKEVMKTQQEDWEKERNEWWEKRKQEDEQRRREEQRLRKLQEEYDRERVRSENKREEEDRMRREQEEKLKEIDRKYKTEIEKMKKKYEEEARKQAEEFNDFREKTEEDFAALTDKHMEEVMDLKQEHEKHMQEKQEENKNLMENKEKTLKQDMDELQDKHKQEMTDLILLLLTRKKENRSKISSMQKTQRKEMENLIKELSIENRRQEKEELDEFKKRHKEEMKSLDRELQNQSKEEKKMRRNKLSIEHGQEINEWRLKFMNQQHQKQKKEVDELQKEHEQKLNKFKQKLVEENKRNEKEKMDELQKKHEAEIKELKPQTMTTDEDGDGEELEDLQKKHEREMNELKEKLLAPEKQGPCHIS</sequence>
<keyword evidence="7" id="KW-1185">Reference proteome</keyword>
<dbReference type="GeneTree" id="ENSGT00940000164100"/>
<evidence type="ECO:0000256" key="2">
    <source>
        <dbReference type="ARBA" id="ARBA00022741"/>
    </source>
</evidence>
<evidence type="ECO:0000256" key="1">
    <source>
        <dbReference type="ARBA" id="ARBA00008535"/>
    </source>
</evidence>
<feature type="region of interest" description="Disordered" evidence="4">
    <location>
        <begin position="802"/>
        <end position="824"/>
    </location>
</feature>
<reference evidence="6" key="2">
    <citation type="submission" date="2025-09" db="UniProtKB">
        <authorList>
            <consortium name="Ensembl"/>
        </authorList>
    </citation>
    <scope>IDENTIFICATION</scope>
</reference>
<dbReference type="PANTHER" id="PTHR10903:SF188">
    <property type="entry name" value="GTPASE IMAP FAMILY MEMBER 2-LIKE-RELATED"/>
    <property type="match status" value="1"/>
</dbReference>
<dbReference type="FunFam" id="3.40.50.300:FF:000366">
    <property type="entry name" value="GTPase, IMAP family member 2"/>
    <property type="match status" value="1"/>
</dbReference>
<dbReference type="Pfam" id="PF04548">
    <property type="entry name" value="AIG1"/>
    <property type="match status" value="3"/>
</dbReference>
<dbReference type="Proteomes" id="UP000261420">
    <property type="component" value="Unplaced"/>
</dbReference>
<reference evidence="6" key="1">
    <citation type="submission" date="2025-08" db="UniProtKB">
        <authorList>
            <consortium name="Ensembl"/>
        </authorList>
    </citation>
    <scope>IDENTIFICATION</scope>
</reference>
<dbReference type="PROSITE" id="PS51720">
    <property type="entry name" value="G_AIG1"/>
    <property type="match status" value="2"/>
</dbReference>
<feature type="compositionally biased region" description="Basic and acidic residues" evidence="4">
    <location>
        <begin position="1010"/>
        <end position="1028"/>
    </location>
</feature>